<evidence type="ECO:0000256" key="5">
    <source>
        <dbReference type="ARBA" id="ARBA00022473"/>
    </source>
</evidence>
<evidence type="ECO:0000313" key="28">
    <source>
        <dbReference type="Proteomes" id="UP000034805"/>
    </source>
</evidence>
<keyword evidence="14" id="KW-0892">Osteogenesis</keyword>
<evidence type="ECO:0000256" key="24">
    <source>
        <dbReference type="ARBA" id="ARBA00082327"/>
    </source>
</evidence>
<keyword evidence="9" id="KW-0732">Signal</keyword>
<protein>
    <recommendedName>
        <fullName evidence="20">Extracellular tyrosine-protein kinase PKDCC</fullName>
        <ecNumber evidence="3">2.7.10.2</ecNumber>
    </recommendedName>
    <alternativeName>
        <fullName evidence="21">Protein kinase domain-containing protein, cytoplasmic</fullName>
    </alternativeName>
    <alternativeName>
        <fullName evidence="22">Protein kinase-like protein SgK493</fullName>
    </alternativeName>
    <alternativeName>
        <fullName evidence="23">Sugen kinase 493</fullName>
    </alternativeName>
    <alternativeName>
        <fullName evidence="24">Vertebrate lonesome kinase</fullName>
    </alternativeName>
</protein>
<feature type="transmembrane region" description="Helical" evidence="25">
    <location>
        <begin position="70"/>
        <end position="94"/>
    </location>
</feature>
<keyword evidence="10" id="KW-0547">Nucleotide-binding</keyword>
<dbReference type="PROSITE" id="PS50011">
    <property type="entry name" value="PROTEIN_KINASE_DOM"/>
    <property type="match status" value="1"/>
</dbReference>
<accession>A0A0P7UK30</accession>
<dbReference type="InterPro" id="IPR011009">
    <property type="entry name" value="Kinase-like_dom_sf"/>
</dbReference>
<evidence type="ECO:0000256" key="21">
    <source>
        <dbReference type="ARBA" id="ARBA00078617"/>
    </source>
</evidence>
<keyword evidence="18" id="KW-0325">Glycoprotein</keyword>
<dbReference type="InterPro" id="IPR000719">
    <property type="entry name" value="Prot_kinase_dom"/>
</dbReference>
<keyword evidence="16" id="KW-0333">Golgi apparatus</keyword>
<comment type="caution">
    <text evidence="27">The sequence shown here is derived from an EMBL/GenBank/DDBJ whole genome shotgun (WGS) entry which is preliminary data.</text>
</comment>
<comment type="catalytic activity">
    <reaction evidence="19">
        <text>L-tyrosyl-[protein] + ATP = O-phospho-L-tyrosyl-[protein] + ADP + H(+)</text>
        <dbReference type="Rhea" id="RHEA:10596"/>
        <dbReference type="Rhea" id="RHEA-COMP:10136"/>
        <dbReference type="Rhea" id="RHEA-COMP:20101"/>
        <dbReference type="ChEBI" id="CHEBI:15378"/>
        <dbReference type="ChEBI" id="CHEBI:30616"/>
        <dbReference type="ChEBI" id="CHEBI:46858"/>
        <dbReference type="ChEBI" id="CHEBI:61978"/>
        <dbReference type="ChEBI" id="CHEBI:456216"/>
        <dbReference type="EC" id="2.7.10.2"/>
    </reaction>
    <physiologicalReaction direction="left-to-right" evidence="19">
        <dbReference type="Rhea" id="RHEA:10597"/>
    </physiologicalReaction>
</comment>
<dbReference type="SUPFAM" id="SSF56112">
    <property type="entry name" value="Protein kinase-like (PK-like)"/>
    <property type="match status" value="1"/>
</dbReference>
<evidence type="ECO:0000256" key="22">
    <source>
        <dbReference type="ARBA" id="ARBA00079014"/>
    </source>
</evidence>
<keyword evidence="25" id="KW-1133">Transmembrane helix</keyword>
<evidence type="ECO:0000256" key="9">
    <source>
        <dbReference type="ARBA" id="ARBA00022729"/>
    </source>
</evidence>
<evidence type="ECO:0000256" key="25">
    <source>
        <dbReference type="SAM" id="Phobius"/>
    </source>
</evidence>
<dbReference type="STRING" id="113540.ENSSFOP00015029605"/>
<dbReference type="Pfam" id="PF12260">
    <property type="entry name" value="PIP49_C"/>
    <property type="match status" value="1"/>
</dbReference>
<dbReference type="GO" id="GO:0001501">
    <property type="term" value="P:skeletal system development"/>
    <property type="evidence" value="ECO:0007669"/>
    <property type="project" value="UniProtKB-ARBA"/>
</dbReference>
<keyword evidence="12" id="KW-0221">Differentiation</keyword>
<keyword evidence="6" id="KW-0964">Secreted</keyword>
<evidence type="ECO:0000256" key="12">
    <source>
        <dbReference type="ARBA" id="ARBA00022782"/>
    </source>
</evidence>
<evidence type="ECO:0000256" key="1">
    <source>
        <dbReference type="ARBA" id="ARBA00004555"/>
    </source>
</evidence>
<dbReference type="Gene3D" id="1.10.510.10">
    <property type="entry name" value="Transferase(Phosphotransferase) domain 1"/>
    <property type="match status" value="1"/>
</dbReference>
<evidence type="ECO:0000256" key="8">
    <source>
        <dbReference type="ARBA" id="ARBA00022679"/>
    </source>
</evidence>
<name>A0A0P7UK30_SCLFO</name>
<keyword evidence="17" id="KW-0829">Tyrosine-protein kinase</keyword>
<dbReference type="PANTHER" id="PTHR46448:SF2">
    <property type="entry name" value="PROTEIN KINASE DOMAIN-CONTAINING PROTEIN"/>
    <property type="match status" value="1"/>
</dbReference>
<dbReference type="FunFam" id="1.10.510.10:FF:000552">
    <property type="entry name" value="extracellular tyrosine-protein kinase PKDCC isoform X5"/>
    <property type="match status" value="1"/>
</dbReference>
<keyword evidence="11" id="KW-0418">Kinase</keyword>
<dbReference type="InterPro" id="IPR042983">
    <property type="entry name" value="PKDCC"/>
</dbReference>
<organism evidence="27 28">
    <name type="scientific">Scleropages formosus</name>
    <name type="common">Asian bonytongue</name>
    <name type="synonym">Osteoglossum formosum</name>
    <dbReference type="NCBI Taxonomy" id="113540"/>
    <lineage>
        <taxon>Eukaryota</taxon>
        <taxon>Metazoa</taxon>
        <taxon>Chordata</taxon>
        <taxon>Craniata</taxon>
        <taxon>Vertebrata</taxon>
        <taxon>Euteleostomi</taxon>
        <taxon>Actinopterygii</taxon>
        <taxon>Neopterygii</taxon>
        <taxon>Teleostei</taxon>
        <taxon>Osteoglossocephala</taxon>
        <taxon>Osteoglossomorpha</taxon>
        <taxon>Osteoglossiformes</taxon>
        <taxon>Osteoglossidae</taxon>
        <taxon>Scleropages</taxon>
    </lineage>
</organism>
<evidence type="ECO:0000256" key="20">
    <source>
        <dbReference type="ARBA" id="ARBA00072258"/>
    </source>
</evidence>
<dbReference type="PANTHER" id="PTHR46448">
    <property type="entry name" value="PROTEIN KINASE DOMAIN-CONTAINING PROTEIN"/>
    <property type="match status" value="1"/>
</dbReference>
<dbReference type="GO" id="GO:0030154">
    <property type="term" value="P:cell differentiation"/>
    <property type="evidence" value="ECO:0007669"/>
    <property type="project" value="UniProtKB-KW"/>
</dbReference>
<keyword evidence="7" id="KW-0597">Phosphoprotein</keyword>
<proteinExistence type="predicted"/>
<dbReference type="Proteomes" id="UP000034805">
    <property type="component" value="Unassembled WGS sequence"/>
</dbReference>
<evidence type="ECO:0000256" key="18">
    <source>
        <dbReference type="ARBA" id="ARBA00023180"/>
    </source>
</evidence>
<reference evidence="27 28" key="1">
    <citation type="submission" date="2015-08" db="EMBL/GenBank/DDBJ databases">
        <title>The genome of the Asian arowana (Scleropages formosus).</title>
        <authorList>
            <person name="Tan M.H."/>
            <person name="Gan H.M."/>
            <person name="Croft L.J."/>
            <person name="Austin C.M."/>
        </authorList>
    </citation>
    <scope>NUCLEOTIDE SEQUENCE [LARGE SCALE GENOMIC DNA]</scope>
    <source>
        <strain evidence="27">Aro1</strain>
    </source>
</reference>
<dbReference type="AlphaFoldDB" id="A0A0P7UK30"/>
<evidence type="ECO:0000256" key="7">
    <source>
        <dbReference type="ARBA" id="ARBA00022553"/>
    </source>
</evidence>
<evidence type="ECO:0000256" key="19">
    <source>
        <dbReference type="ARBA" id="ARBA00051942"/>
    </source>
</evidence>
<evidence type="ECO:0000256" key="3">
    <source>
        <dbReference type="ARBA" id="ARBA00011903"/>
    </source>
</evidence>
<evidence type="ECO:0000256" key="16">
    <source>
        <dbReference type="ARBA" id="ARBA00023034"/>
    </source>
</evidence>
<dbReference type="GO" id="GO:0001503">
    <property type="term" value="P:ossification"/>
    <property type="evidence" value="ECO:0007669"/>
    <property type="project" value="UniProtKB-KW"/>
</dbReference>
<dbReference type="EC" id="2.7.10.2" evidence="3"/>
<evidence type="ECO:0000313" key="27">
    <source>
        <dbReference type="EMBL" id="KPP59604.1"/>
    </source>
</evidence>
<dbReference type="GO" id="GO:0005794">
    <property type="term" value="C:Golgi apparatus"/>
    <property type="evidence" value="ECO:0007669"/>
    <property type="project" value="UniProtKB-SubCell"/>
</dbReference>
<evidence type="ECO:0000256" key="23">
    <source>
        <dbReference type="ARBA" id="ARBA00080589"/>
    </source>
</evidence>
<evidence type="ECO:0000259" key="26">
    <source>
        <dbReference type="PROSITE" id="PS50011"/>
    </source>
</evidence>
<evidence type="ECO:0000256" key="2">
    <source>
        <dbReference type="ARBA" id="ARBA00004613"/>
    </source>
</evidence>
<evidence type="ECO:0000256" key="10">
    <source>
        <dbReference type="ARBA" id="ARBA00022741"/>
    </source>
</evidence>
<evidence type="ECO:0000256" key="6">
    <source>
        <dbReference type="ARBA" id="ARBA00022525"/>
    </source>
</evidence>
<dbReference type="GO" id="GO:0015031">
    <property type="term" value="P:protein transport"/>
    <property type="evidence" value="ECO:0007669"/>
    <property type="project" value="UniProtKB-KW"/>
</dbReference>
<evidence type="ECO:0000256" key="13">
    <source>
        <dbReference type="ARBA" id="ARBA00022840"/>
    </source>
</evidence>
<keyword evidence="25" id="KW-0812">Transmembrane</keyword>
<dbReference type="GO" id="GO:0005524">
    <property type="term" value="F:ATP binding"/>
    <property type="evidence" value="ECO:0007669"/>
    <property type="project" value="UniProtKB-KW"/>
</dbReference>
<evidence type="ECO:0000256" key="17">
    <source>
        <dbReference type="ARBA" id="ARBA00023137"/>
    </source>
</evidence>
<evidence type="ECO:0000256" key="11">
    <source>
        <dbReference type="ARBA" id="ARBA00022777"/>
    </source>
</evidence>
<evidence type="ECO:0000256" key="14">
    <source>
        <dbReference type="ARBA" id="ARBA00022855"/>
    </source>
</evidence>
<dbReference type="InterPro" id="IPR022049">
    <property type="entry name" value="FAM69_kinase_dom"/>
</dbReference>
<keyword evidence="25" id="KW-0472">Membrane</keyword>
<keyword evidence="15" id="KW-0653">Protein transport</keyword>
<feature type="non-terminal residue" evidence="27">
    <location>
        <position position="1"/>
    </location>
</feature>
<keyword evidence="13" id="KW-0067">ATP-binding</keyword>
<sequence>IRSFWDMIRIPTTVGGQLVHERLAFTPHATRLPWRSRYLALRPRGSQKKSVGSRQDEDLKPSLRLELPNMVAPSVLLCVAALFALSFISLSFFAREWDVRVNARALATGLLHSDAFPASTRQLLLQELQERRAKLLPDLTCSGEDRFAELRRRALVSRPAAAGGRRNCVDSATENTHSRQLECSELRRVHEAVLLGLGYTKAVFGAVLRNGLSVALKSVNAQGADMSACLRDLGDASACYELVSCKLSREIVLLQSLQHPNIIQLYGYCHPGKRGGGVMSALEQGSPLQMIQLLQTPWEERFRVCLGLVRLLDYLSTSPLGSVVLLDFQPRQFVLVSGELKLTDLDDASIGDPVCSTDADCVLHFPLRNFSIACSSEGICKGLNEKRNLYNSYRYFFTYLLPHRAPPALQYLIERIMNSTGELKGGINDTLEDFEELLHLYKSGLYLENLPSSIIKDYTVAKRTRAAGGKAYRCWPSYDHSGCVLSVHGAHEAALLCHSHRECACFTLGSRRTWTGRILASFTSSFDDLVPDVNSEVYVKKAGASDPAL</sequence>
<dbReference type="GO" id="GO:0005576">
    <property type="term" value="C:extracellular region"/>
    <property type="evidence" value="ECO:0007669"/>
    <property type="project" value="UniProtKB-SubCell"/>
</dbReference>
<evidence type="ECO:0000256" key="4">
    <source>
        <dbReference type="ARBA" id="ARBA00022448"/>
    </source>
</evidence>
<gene>
    <name evidence="27" type="ORF">Z043_122460</name>
</gene>
<keyword evidence="5" id="KW-0217">Developmental protein</keyword>
<evidence type="ECO:0000256" key="15">
    <source>
        <dbReference type="ARBA" id="ARBA00022927"/>
    </source>
</evidence>
<comment type="subcellular location">
    <subcellularLocation>
        <location evidence="1">Golgi apparatus</location>
    </subcellularLocation>
    <subcellularLocation>
        <location evidence="2">Secreted</location>
    </subcellularLocation>
</comment>
<keyword evidence="4" id="KW-0813">Transport</keyword>
<feature type="domain" description="Protein kinase" evidence="26">
    <location>
        <begin position="189"/>
        <end position="478"/>
    </location>
</feature>
<dbReference type="EMBL" id="JARO02011883">
    <property type="protein sequence ID" value="KPP59604.1"/>
    <property type="molecule type" value="Genomic_DNA"/>
</dbReference>
<keyword evidence="8" id="KW-0808">Transferase</keyword>
<dbReference type="GO" id="GO:0004715">
    <property type="term" value="F:non-membrane spanning protein tyrosine kinase activity"/>
    <property type="evidence" value="ECO:0007669"/>
    <property type="project" value="UniProtKB-EC"/>
</dbReference>